<evidence type="ECO:0000313" key="6">
    <source>
        <dbReference type="Proteomes" id="UP001165063"/>
    </source>
</evidence>
<evidence type="ECO:0000259" key="3">
    <source>
        <dbReference type="PROSITE" id="PS50404"/>
    </source>
</evidence>
<dbReference type="InterPro" id="IPR004046">
    <property type="entry name" value="GST_C"/>
</dbReference>
<dbReference type="Pfam" id="PF00043">
    <property type="entry name" value="GST_C"/>
    <property type="match status" value="1"/>
</dbReference>
<dbReference type="Gene3D" id="1.20.1050.130">
    <property type="match status" value="1"/>
</dbReference>
<dbReference type="InterPro" id="IPR040079">
    <property type="entry name" value="Glutathione_S-Trfase"/>
</dbReference>
<name>A0A9W7DHG5_AMBMO</name>
<sequence length="220" mass="25244">MVCHIVNSKEEKLEAPYLKLYSAGRSPFGKKVIALLNLLKLDYYLLNLDFDKKEQKEPSFLQINPRGKIPVLEHVDSKGNKMIIGESLAILNYIANTFDTKREFSFALDNPLYYDVLEWSVYIATAFDQTKFQQFLQLMTPVEERNPQILSKANADLDIAFGFLEDKLKKNKTGFFVSDHLSILDIVAYPSVTFGPGPIDSEKFPCIQAWIEKMESLKLY</sequence>
<dbReference type="SFLD" id="SFLDS00019">
    <property type="entry name" value="Glutathione_Transferase_(cytos"/>
    <property type="match status" value="1"/>
</dbReference>
<dbReference type="PANTHER" id="PTHR44051">
    <property type="entry name" value="GLUTATHIONE S-TRANSFERASE-RELATED"/>
    <property type="match status" value="1"/>
</dbReference>
<gene>
    <name evidence="5" type="ORF">Amon01_000516600</name>
</gene>
<proteinExistence type="inferred from homology"/>
<dbReference type="OrthoDB" id="422574at2759"/>
<dbReference type="PROSITE" id="PS50404">
    <property type="entry name" value="GST_NTER"/>
    <property type="match status" value="1"/>
</dbReference>
<dbReference type="SFLD" id="SFLDG00358">
    <property type="entry name" value="Main_(cytGST)"/>
    <property type="match status" value="1"/>
</dbReference>
<keyword evidence="6" id="KW-1185">Reference proteome</keyword>
<comment type="caution">
    <text evidence="5">The sequence shown here is derived from an EMBL/GenBank/DDBJ whole genome shotgun (WGS) entry which is preliminary data.</text>
</comment>
<evidence type="ECO:0000313" key="5">
    <source>
        <dbReference type="EMBL" id="GMG39229.1"/>
    </source>
</evidence>
<evidence type="ECO:0000256" key="2">
    <source>
        <dbReference type="RuleBase" id="RU003494"/>
    </source>
</evidence>
<dbReference type="EMBL" id="BSXU01002746">
    <property type="protein sequence ID" value="GMG39229.1"/>
    <property type="molecule type" value="Genomic_DNA"/>
</dbReference>
<organism evidence="5 6">
    <name type="scientific">Ambrosiozyma monospora</name>
    <name type="common">Yeast</name>
    <name type="synonym">Endomycopsis monosporus</name>
    <dbReference type="NCBI Taxonomy" id="43982"/>
    <lineage>
        <taxon>Eukaryota</taxon>
        <taxon>Fungi</taxon>
        <taxon>Dikarya</taxon>
        <taxon>Ascomycota</taxon>
        <taxon>Saccharomycotina</taxon>
        <taxon>Pichiomycetes</taxon>
        <taxon>Pichiales</taxon>
        <taxon>Pichiaceae</taxon>
        <taxon>Ambrosiozyma</taxon>
    </lineage>
</organism>
<dbReference type="SUPFAM" id="SSF47616">
    <property type="entry name" value="GST C-terminal domain-like"/>
    <property type="match status" value="1"/>
</dbReference>
<dbReference type="Pfam" id="PF02798">
    <property type="entry name" value="GST_N"/>
    <property type="match status" value="1"/>
</dbReference>
<dbReference type="InterPro" id="IPR036249">
    <property type="entry name" value="Thioredoxin-like_sf"/>
</dbReference>
<dbReference type="AlphaFoldDB" id="A0A9W7DHG5"/>
<reference evidence="5" key="1">
    <citation type="submission" date="2023-04" db="EMBL/GenBank/DDBJ databases">
        <title>Ambrosiozyma monospora NBRC 1965.</title>
        <authorList>
            <person name="Ichikawa N."/>
            <person name="Sato H."/>
            <person name="Tonouchi N."/>
        </authorList>
    </citation>
    <scope>NUCLEOTIDE SEQUENCE</scope>
    <source>
        <strain evidence="5">NBRC 1965</strain>
    </source>
</reference>
<feature type="domain" description="GST N-terminal" evidence="3">
    <location>
        <begin position="16"/>
        <end position="102"/>
    </location>
</feature>
<dbReference type="InterPro" id="IPR010987">
    <property type="entry name" value="Glutathione-S-Trfase_C-like"/>
</dbReference>
<protein>
    <submittedName>
        <fullName evidence="5">Unnamed protein product</fullName>
    </submittedName>
</protein>
<dbReference type="InterPro" id="IPR036282">
    <property type="entry name" value="Glutathione-S-Trfase_C_sf"/>
</dbReference>
<evidence type="ECO:0000259" key="4">
    <source>
        <dbReference type="PROSITE" id="PS50405"/>
    </source>
</evidence>
<dbReference type="PROSITE" id="PS50405">
    <property type="entry name" value="GST_CTER"/>
    <property type="match status" value="1"/>
</dbReference>
<evidence type="ECO:0000256" key="1">
    <source>
        <dbReference type="ARBA" id="ARBA00007409"/>
    </source>
</evidence>
<dbReference type="Proteomes" id="UP001165063">
    <property type="component" value="Unassembled WGS sequence"/>
</dbReference>
<feature type="domain" description="GST C-terminal" evidence="4">
    <location>
        <begin position="109"/>
        <end position="220"/>
    </location>
</feature>
<dbReference type="InterPro" id="IPR004045">
    <property type="entry name" value="Glutathione_S-Trfase_N"/>
</dbReference>
<dbReference type="PANTHER" id="PTHR44051:SF8">
    <property type="entry name" value="GLUTATHIONE S-TRANSFERASE GSTA"/>
    <property type="match status" value="1"/>
</dbReference>
<dbReference type="SUPFAM" id="SSF52833">
    <property type="entry name" value="Thioredoxin-like"/>
    <property type="match status" value="1"/>
</dbReference>
<comment type="similarity">
    <text evidence="1 2">Belongs to the GST superfamily.</text>
</comment>
<accession>A0A9W7DHG5</accession>